<dbReference type="AlphaFoldDB" id="A0AA35WMZ6"/>
<feature type="compositionally biased region" description="Basic and acidic residues" evidence="1">
    <location>
        <begin position="263"/>
        <end position="295"/>
    </location>
</feature>
<feature type="signal peptide" evidence="2">
    <location>
        <begin position="1"/>
        <end position="18"/>
    </location>
</feature>
<feature type="region of interest" description="Disordered" evidence="1">
    <location>
        <begin position="263"/>
        <end position="297"/>
    </location>
</feature>
<keyword evidence="4" id="KW-1185">Reference proteome</keyword>
<name>A0AA35WMZ6_GEOBA</name>
<reference evidence="3" key="1">
    <citation type="submission" date="2023-03" db="EMBL/GenBank/DDBJ databases">
        <authorList>
            <person name="Steffen K."/>
            <person name="Cardenas P."/>
        </authorList>
    </citation>
    <scope>NUCLEOTIDE SEQUENCE</scope>
</reference>
<evidence type="ECO:0000313" key="4">
    <source>
        <dbReference type="Proteomes" id="UP001174909"/>
    </source>
</evidence>
<proteinExistence type="predicted"/>
<accession>A0AA35WMZ6</accession>
<dbReference type="Proteomes" id="UP001174909">
    <property type="component" value="Unassembled WGS sequence"/>
</dbReference>
<dbReference type="EMBL" id="CASHTH010001787">
    <property type="protein sequence ID" value="CAI8019932.1"/>
    <property type="molecule type" value="Genomic_DNA"/>
</dbReference>
<protein>
    <submittedName>
        <fullName evidence="3">Uncharacterized protein</fullName>
    </submittedName>
</protein>
<feature type="chain" id="PRO_5041447276" evidence="2">
    <location>
        <begin position="19"/>
        <end position="314"/>
    </location>
</feature>
<sequence>MAHLGILGAIFFLPALNAFGIHQHSQAEDALLDEWIREQMQDRQEYAYNMEDGDDMAYATPGHAEDHDFMTAFFSNQDHNAFSDDNAGTDGETYMEEHFNDFLQQAQKNEFSEEDGPKFTEEDETEGKVLNGDQPVFQFFGSEDGDLITENFNEFPEDDLFADMQDSGDPECEEWKKKMNESQAKLKQEGRVLQAVVNDTEKEVEVYEADQAIDCSMNCSLVCIPSDAGETCVETKNGTCVAREPKIEDCARKMPDPDCQAKEAECKGKKRPEADKMSDQEKKQDKSQSEFKKFENQMLDVTKGIPEKCKTLRF</sequence>
<organism evidence="3 4">
    <name type="scientific">Geodia barretti</name>
    <name type="common">Barrett's horny sponge</name>
    <dbReference type="NCBI Taxonomy" id="519541"/>
    <lineage>
        <taxon>Eukaryota</taxon>
        <taxon>Metazoa</taxon>
        <taxon>Porifera</taxon>
        <taxon>Demospongiae</taxon>
        <taxon>Heteroscleromorpha</taxon>
        <taxon>Tetractinellida</taxon>
        <taxon>Astrophorina</taxon>
        <taxon>Geodiidae</taxon>
        <taxon>Geodia</taxon>
    </lineage>
</organism>
<gene>
    <name evidence="3" type="ORF">GBAR_LOCUS11938</name>
</gene>
<comment type="caution">
    <text evidence="3">The sequence shown here is derived from an EMBL/GenBank/DDBJ whole genome shotgun (WGS) entry which is preliminary data.</text>
</comment>
<evidence type="ECO:0000256" key="1">
    <source>
        <dbReference type="SAM" id="MobiDB-lite"/>
    </source>
</evidence>
<evidence type="ECO:0000256" key="2">
    <source>
        <dbReference type="SAM" id="SignalP"/>
    </source>
</evidence>
<keyword evidence="2" id="KW-0732">Signal</keyword>
<evidence type="ECO:0000313" key="3">
    <source>
        <dbReference type="EMBL" id="CAI8019932.1"/>
    </source>
</evidence>